<keyword evidence="22" id="KW-1185">Reference proteome</keyword>
<feature type="transmembrane region" description="Helical" evidence="18">
    <location>
        <begin position="215"/>
        <end position="233"/>
    </location>
</feature>
<dbReference type="PANTHER" id="PTHR15071">
    <property type="entry name" value="MANNOSE-6-PHOSPHATE RECEPTOR FAMILY MEMBER"/>
    <property type="match status" value="1"/>
</dbReference>
<evidence type="ECO:0000259" key="20">
    <source>
        <dbReference type="PROSITE" id="PS51914"/>
    </source>
</evidence>
<dbReference type="STRING" id="764103.G7E2H8"/>
<evidence type="ECO:0000256" key="6">
    <source>
        <dbReference type="ARBA" id="ARBA00013776"/>
    </source>
</evidence>
<comment type="similarity">
    <text evidence="5">Belongs to the ATG27 family.</text>
</comment>
<evidence type="ECO:0000256" key="1">
    <source>
        <dbReference type="ARBA" id="ARBA00004304"/>
    </source>
</evidence>
<evidence type="ECO:0000256" key="4">
    <source>
        <dbReference type="ARBA" id="ARBA00004614"/>
    </source>
</evidence>
<dbReference type="Gene3D" id="2.70.130.10">
    <property type="entry name" value="Mannose-6-phosphate receptor binding domain"/>
    <property type="match status" value="1"/>
</dbReference>
<evidence type="ECO:0000313" key="21">
    <source>
        <dbReference type="EMBL" id="GAA97038.1"/>
    </source>
</evidence>
<dbReference type="eggNOG" id="ENOG502S1VT">
    <property type="taxonomic scope" value="Eukaryota"/>
</dbReference>
<reference evidence="21 22" key="1">
    <citation type="journal article" date="2011" name="J. Gen. Appl. Microbiol.">
        <title>Draft genome sequencing of the enigmatic basidiomycete Mixia osmundae.</title>
        <authorList>
            <person name="Nishida H."/>
            <person name="Nagatsuka Y."/>
            <person name="Sugiyama J."/>
        </authorList>
    </citation>
    <scope>NUCLEOTIDE SEQUENCE [LARGE SCALE GENOMIC DNA]</scope>
    <source>
        <strain evidence="22">CBS 9802 / IAM 14324 / JCM 22182 / KY 12970</strain>
    </source>
</reference>
<evidence type="ECO:0000256" key="15">
    <source>
        <dbReference type="ARBA" id="ARBA00023136"/>
    </source>
</evidence>
<dbReference type="InParanoid" id="G7E2H8"/>
<proteinExistence type="inferred from homology"/>
<dbReference type="AlphaFoldDB" id="G7E2H8"/>
<evidence type="ECO:0000256" key="11">
    <source>
        <dbReference type="ARBA" id="ARBA00022989"/>
    </source>
</evidence>
<reference evidence="21 22" key="2">
    <citation type="journal article" date="2012" name="Open Biol.">
        <title>Characteristics of nucleosomes and linker DNA regions on the genome of the basidiomycete Mixia osmundae revealed by mono- and dinucleosome mapping.</title>
        <authorList>
            <person name="Nishida H."/>
            <person name="Kondo S."/>
            <person name="Matsumoto T."/>
            <person name="Suzuki Y."/>
            <person name="Yoshikawa H."/>
            <person name="Taylor T.D."/>
            <person name="Sugiyama J."/>
        </authorList>
    </citation>
    <scope>NUCLEOTIDE SEQUENCE [LARGE SCALE GENOMIC DNA]</scope>
    <source>
        <strain evidence="22">CBS 9802 / IAM 14324 / JCM 22182 / KY 12970</strain>
    </source>
</reference>
<evidence type="ECO:0000256" key="10">
    <source>
        <dbReference type="ARBA" id="ARBA00022927"/>
    </source>
</evidence>
<keyword evidence="9 19" id="KW-0732">Signal</keyword>
<dbReference type="OrthoDB" id="29460at2759"/>
<dbReference type="PANTHER" id="PTHR15071:SF13">
    <property type="entry name" value="AUTOPHAGY-RELATED PROTEIN 27"/>
    <property type="match status" value="1"/>
</dbReference>
<dbReference type="InterPro" id="IPR018939">
    <property type="entry name" value="Autophagy-rel_prot_27"/>
</dbReference>
<dbReference type="SUPFAM" id="SSF50911">
    <property type="entry name" value="Mannose 6-phosphate receptor domain"/>
    <property type="match status" value="1"/>
</dbReference>
<keyword evidence="13" id="KW-0333">Golgi apparatus</keyword>
<keyword evidence="16" id="KW-1015">Disulfide bond</keyword>
<feature type="signal peptide" evidence="19">
    <location>
        <begin position="1"/>
        <end position="26"/>
    </location>
</feature>
<dbReference type="InterPro" id="IPR009011">
    <property type="entry name" value="Man6P_isomerase_rcpt-bd_dom_sf"/>
</dbReference>
<keyword evidence="14" id="KW-0496">Mitochondrion</keyword>
<evidence type="ECO:0000256" key="17">
    <source>
        <dbReference type="ARBA" id="ARBA00023329"/>
    </source>
</evidence>
<evidence type="ECO:0000256" key="16">
    <source>
        <dbReference type="ARBA" id="ARBA00023157"/>
    </source>
</evidence>
<dbReference type="GO" id="GO:0006914">
    <property type="term" value="P:autophagy"/>
    <property type="evidence" value="ECO:0007669"/>
    <property type="project" value="UniProtKB-KW"/>
</dbReference>
<name>G7E2H8_MIXOS</name>
<evidence type="ECO:0000313" key="22">
    <source>
        <dbReference type="Proteomes" id="UP000009131"/>
    </source>
</evidence>
<keyword evidence="8 18" id="KW-0812">Transmembrane</keyword>
<dbReference type="InterPro" id="IPR044865">
    <property type="entry name" value="MRH_dom"/>
</dbReference>
<dbReference type="GO" id="GO:0030659">
    <property type="term" value="C:cytoplasmic vesicle membrane"/>
    <property type="evidence" value="ECO:0007669"/>
    <property type="project" value="UniProtKB-SubCell"/>
</dbReference>
<evidence type="ECO:0000256" key="18">
    <source>
        <dbReference type="SAM" id="Phobius"/>
    </source>
</evidence>
<evidence type="ECO:0000256" key="8">
    <source>
        <dbReference type="ARBA" id="ARBA00022692"/>
    </source>
</evidence>
<keyword evidence="11 18" id="KW-1133">Transmembrane helix</keyword>
<dbReference type="GO" id="GO:0031966">
    <property type="term" value="C:mitochondrial membrane"/>
    <property type="evidence" value="ECO:0007669"/>
    <property type="project" value="UniProtKB-SubCell"/>
</dbReference>
<dbReference type="Proteomes" id="UP000009131">
    <property type="component" value="Unassembled WGS sequence"/>
</dbReference>
<evidence type="ECO:0000256" key="19">
    <source>
        <dbReference type="SAM" id="SignalP"/>
    </source>
</evidence>
<keyword evidence="15 18" id="KW-0472">Membrane</keyword>
<organism evidence="21 22">
    <name type="scientific">Mixia osmundae (strain CBS 9802 / IAM 14324 / JCM 22182 / KY 12970)</name>
    <dbReference type="NCBI Taxonomy" id="764103"/>
    <lineage>
        <taxon>Eukaryota</taxon>
        <taxon>Fungi</taxon>
        <taxon>Dikarya</taxon>
        <taxon>Basidiomycota</taxon>
        <taxon>Pucciniomycotina</taxon>
        <taxon>Mixiomycetes</taxon>
        <taxon>Mixiales</taxon>
        <taxon>Mixiaceae</taxon>
        <taxon>Mixia</taxon>
    </lineage>
</organism>
<evidence type="ECO:0000256" key="9">
    <source>
        <dbReference type="ARBA" id="ARBA00022729"/>
    </source>
</evidence>
<evidence type="ECO:0000256" key="7">
    <source>
        <dbReference type="ARBA" id="ARBA00022448"/>
    </source>
</evidence>
<dbReference type="Pfam" id="PF09451">
    <property type="entry name" value="ATG27"/>
    <property type="match status" value="1"/>
</dbReference>
<keyword evidence="17" id="KW-0968">Cytoplasmic vesicle</keyword>
<feature type="chain" id="PRO_5009955747" description="Autophagy-related protein 27" evidence="19">
    <location>
        <begin position="27"/>
        <end position="280"/>
    </location>
</feature>
<keyword evidence="12" id="KW-0072">Autophagy</keyword>
<dbReference type="RefSeq" id="XP_014565474.1">
    <property type="nucleotide sequence ID" value="XM_014709988.1"/>
</dbReference>
<evidence type="ECO:0000256" key="2">
    <source>
        <dbReference type="ARBA" id="ARBA00004358"/>
    </source>
</evidence>
<dbReference type="HOGENOM" id="CLU_047751_1_0_1"/>
<evidence type="ECO:0000256" key="14">
    <source>
        <dbReference type="ARBA" id="ARBA00023128"/>
    </source>
</evidence>
<evidence type="ECO:0000256" key="12">
    <source>
        <dbReference type="ARBA" id="ARBA00023006"/>
    </source>
</evidence>
<feature type="domain" description="MRH" evidence="20">
    <location>
        <begin position="30"/>
        <end position="194"/>
    </location>
</feature>
<evidence type="ECO:0000256" key="3">
    <source>
        <dbReference type="ARBA" id="ARBA00004472"/>
    </source>
</evidence>
<dbReference type="GO" id="GO:0000139">
    <property type="term" value="C:Golgi membrane"/>
    <property type="evidence" value="ECO:0007669"/>
    <property type="project" value="UniProtKB-SubCell"/>
</dbReference>
<sequence length="280" mass="30740">MGTTLHRQRLRLSVLAALLLASRSHADDLFSCTPNVQGHAYDLSELGKLVSVSSVASTPPSRTTTTYTLSLCAPIPVREDAPAEDQCPPGTRACMIVTNDKDPHATRVISVIPLAMEANEHRLDPSLSLLDSSKSQQPLLIKLHGGQYGEQAQQLELELLCDPDTANSEPVIDAYTPSNGTLTMSWTSKFACATHSPSGDTPQTGEPSNNQGRGFFGWFFLVLFLGFIAYFAIGMWHNHFTYGETGWRMVPHREAWADLPYVVRDVFRRGDRGSGYTVLS</sequence>
<evidence type="ECO:0000256" key="5">
    <source>
        <dbReference type="ARBA" id="ARBA00005363"/>
    </source>
</evidence>
<keyword evidence="10" id="KW-0653">Protein transport</keyword>
<comment type="caution">
    <text evidence="21">The sequence shown here is derived from an EMBL/GenBank/DDBJ whole genome shotgun (WGS) entry which is preliminary data.</text>
</comment>
<dbReference type="GO" id="GO:0015031">
    <property type="term" value="P:protein transport"/>
    <property type="evidence" value="ECO:0007669"/>
    <property type="project" value="UniProtKB-KW"/>
</dbReference>
<evidence type="ECO:0000256" key="13">
    <source>
        <dbReference type="ARBA" id="ARBA00023034"/>
    </source>
</evidence>
<dbReference type="OMA" id="GSSHWGF"/>
<accession>G7E2H8</accession>
<dbReference type="PROSITE" id="PS51914">
    <property type="entry name" value="MRH"/>
    <property type="match status" value="1"/>
</dbReference>
<protein>
    <recommendedName>
        <fullName evidence="6">Autophagy-related protein 27</fullName>
    </recommendedName>
</protein>
<dbReference type="GO" id="GO:0034045">
    <property type="term" value="C:phagophore assembly site membrane"/>
    <property type="evidence" value="ECO:0007669"/>
    <property type="project" value="UniProtKB-SubCell"/>
</dbReference>
<dbReference type="EMBL" id="BABT02000110">
    <property type="protein sequence ID" value="GAA97038.1"/>
    <property type="molecule type" value="Genomic_DNA"/>
</dbReference>
<gene>
    <name evidence="21" type="primary">Mo03713</name>
    <name evidence="21" type="ORF">E5Q_03713</name>
</gene>
<comment type="subcellular location">
    <subcellularLocation>
        <location evidence="2">Cytoplasmic vesicle membrane</location>
        <topology evidence="2">Single-pass type I membrane protein</topology>
    </subcellularLocation>
    <subcellularLocation>
        <location evidence="4">Golgi apparatus membrane</location>
        <topology evidence="4">Single-pass type I membrane protein</topology>
    </subcellularLocation>
    <subcellularLocation>
        <location evidence="1">Mitochondrion membrane</location>
        <topology evidence="1">Single-pass membrane protein</topology>
    </subcellularLocation>
    <subcellularLocation>
        <location evidence="3">Preautophagosomal structure membrane</location>
        <topology evidence="3">Single-pass type I membrane protein</topology>
    </subcellularLocation>
</comment>
<keyword evidence="7" id="KW-0813">Transport</keyword>